<protein>
    <submittedName>
        <fullName evidence="1">Uncharacterized protein</fullName>
    </submittedName>
</protein>
<proteinExistence type="predicted"/>
<sequence length="23" mass="2656">MYAALRADPRYAAVRQRLALPPR</sequence>
<gene>
    <name evidence="1" type="ORF">AVDCRST_MAG11-2257</name>
</gene>
<dbReference type="AlphaFoldDB" id="A0A6J4L9Y7"/>
<dbReference type="EMBL" id="CADCTU010000521">
    <property type="protein sequence ID" value="CAA9326561.1"/>
    <property type="molecule type" value="Genomic_DNA"/>
</dbReference>
<name>A0A6J4L9Y7_9BACT</name>
<organism evidence="1">
    <name type="scientific">uncultured Gemmatimonadaceae bacterium</name>
    <dbReference type="NCBI Taxonomy" id="246130"/>
    <lineage>
        <taxon>Bacteria</taxon>
        <taxon>Pseudomonadati</taxon>
        <taxon>Gemmatimonadota</taxon>
        <taxon>Gemmatimonadia</taxon>
        <taxon>Gemmatimonadales</taxon>
        <taxon>Gemmatimonadaceae</taxon>
        <taxon>environmental samples</taxon>
    </lineage>
</organism>
<evidence type="ECO:0000313" key="1">
    <source>
        <dbReference type="EMBL" id="CAA9326561.1"/>
    </source>
</evidence>
<accession>A0A6J4L9Y7</accession>
<reference evidence="1" key="1">
    <citation type="submission" date="2020-02" db="EMBL/GenBank/DDBJ databases">
        <authorList>
            <person name="Meier V. D."/>
        </authorList>
    </citation>
    <scope>NUCLEOTIDE SEQUENCE</scope>
    <source>
        <strain evidence="1">AVDCRST_MAG11</strain>
    </source>
</reference>